<keyword evidence="9" id="KW-0811">Translocation</keyword>
<dbReference type="NCBIfam" id="NF011429">
    <property type="entry name" value="PRK14857.1"/>
    <property type="match status" value="1"/>
</dbReference>
<dbReference type="NCBIfam" id="NF011430">
    <property type="entry name" value="PRK14861.1"/>
    <property type="match status" value="1"/>
</dbReference>
<feature type="compositionally biased region" description="Polar residues" evidence="13">
    <location>
        <begin position="119"/>
        <end position="130"/>
    </location>
</feature>
<keyword evidence="2" id="KW-0813">Transport</keyword>
<evidence type="ECO:0000256" key="12">
    <source>
        <dbReference type="ARBA" id="ARBA00025340"/>
    </source>
</evidence>
<dbReference type="EMBL" id="JBAMMX010000028">
    <property type="protein sequence ID" value="KAK6911393.1"/>
    <property type="molecule type" value="Genomic_DNA"/>
</dbReference>
<name>A0AAN8U730_9MAGN</name>
<dbReference type="Proteomes" id="UP001370490">
    <property type="component" value="Unassembled WGS sequence"/>
</dbReference>
<evidence type="ECO:0000256" key="7">
    <source>
        <dbReference type="ARBA" id="ARBA00022946"/>
    </source>
</evidence>
<keyword evidence="8 14" id="KW-1133">Transmembrane helix</keyword>
<keyword evidence="3" id="KW-0150">Chloroplast</keyword>
<dbReference type="HAMAP" id="MF_00236">
    <property type="entry name" value="TatA_E"/>
    <property type="match status" value="1"/>
</dbReference>
<sequence>MASTSIFTLSPLSTFPPKSKPSSSLSLSSSNSLFFNAKTTKSLILTARFHKNRKRNGLSCTCLFGLGVPELVVIAGVAALVFGPKKLPEIGQSIGKTVKSFQQAAKEFETELKKEPDSLTESTENPTPVSQEEKQDVTVPSSKET</sequence>
<accession>A0AAN8U730</accession>
<keyword evidence="11 14" id="KW-0472">Membrane</keyword>
<dbReference type="GO" id="GO:0006886">
    <property type="term" value="P:intracellular protein transport"/>
    <property type="evidence" value="ECO:0007669"/>
    <property type="project" value="UniProtKB-ARBA"/>
</dbReference>
<dbReference type="PANTHER" id="PTHR33162">
    <property type="entry name" value="SEC-INDEPENDENT PROTEIN TRANSLOCASE PROTEIN TATA, CHLOROPLASTIC"/>
    <property type="match status" value="1"/>
</dbReference>
<dbReference type="InterPro" id="IPR003369">
    <property type="entry name" value="TatA/B/E"/>
</dbReference>
<feature type="region of interest" description="Disordered" evidence="13">
    <location>
        <begin position="110"/>
        <end position="145"/>
    </location>
</feature>
<dbReference type="GO" id="GO:0033281">
    <property type="term" value="C:TAT protein transport complex"/>
    <property type="evidence" value="ECO:0007669"/>
    <property type="project" value="UniProtKB-ARBA"/>
</dbReference>
<reference evidence="15 16" key="1">
    <citation type="submission" date="2023-12" db="EMBL/GenBank/DDBJ databases">
        <title>A high-quality genome assembly for Dillenia turbinata (Dilleniales).</title>
        <authorList>
            <person name="Chanderbali A."/>
        </authorList>
    </citation>
    <scope>NUCLEOTIDE SEQUENCE [LARGE SCALE GENOMIC DNA]</scope>
    <source>
        <strain evidence="15">LSX21</strain>
        <tissue evidence="15">Leaf</tissue>
    </source>
</reference>
<evidence type="ECO:0000256" key="10">
    <source>
        <dbReference type="ARBA" id="ARBA00023078"/>
    </source>
</evidence>
<evidence type="ECO:0000256" key="14">
    <source>
        <dbReference type="SAM" id="Phobius"/>
    </source>
</evidence>
<evidence type="ECO:0000256" key="3">
    <source>
        <dbReference type="ARBA" id="ARBA00022528"/>
    </source>
</evidence>
<keyword evidence="7" id="KW-0809">Transit peptide</keyword>
<comment type="function">
    <text evidence="12">Part of the twin-arginine translocation (Tat) system that transports large folded proteins containing a characteristic twin-arginine motif in their signal peptide across the thylakoid membrane. Involved in delta pH-dependent protein transport required for chloroplast development, especially thylakoid membrane formation. TATC and TATB mediate precursor recognition, whereas TATA facilitates translocation.</text>
</comment>
<dbReference type="InterPro" id="IPR006312">
    <property type="entry name" value="TatA/E"/>
</dbReference>
<dbReference type="GO" id="GO:0043953">
    <property type="term" value="P:protein transport by the Tat complex"/>
    <property type="evidence" value="ECO:0007669"/>
    <property type="project" value="InterPro"/>
</dbReference>
<evidence type="ECO:0000256" key="11">
    <source>
        <dbReference type="ARBA" id="ARBA00023136"/>
    </source>
</evidence>
<evidence type="ECO:0000256" key="13">
    <source>
        <dbReference type="SAM" id="MobiDB-lite"/>
    </source>
</evidence>
<evidence type="ECO:0000256" key="1">
    <source>
        <dbReference type="ARBA" id="ARBA00004581"/>
    </source>
</evidence>
<evidence type="ECO:0000256" key="4">
    <source>
        <dbReference type="ARBA" id="ARBA00022640"/>
    </source>
</evidence>
<dbReference type="PANTHER" id="PTHR33162:SF1">
    <property type="entry name" value="SEC-INDEPENDENT PROTEIN TRANSLOCASE PROTEIN TATA, CHLOROPLASTIC"/>
    <property type="match status" value="1"/>
</dbReference>
<protein>
    <submittedName>
        <fullName evidence="15">Sec-independent protein translocase protein TatA/B/E</fullName>
    </submittedName>
</protein>
<comment type="subcellular location">
    <subcellularLocation>
        <location evidence="1">Plastid</location>
        <location evidence="1">Chloroplast thylakoid membrane</location>
        <topology evidence="1">Single-pass membrane protein</topology>
    </subcellularLocation>
</comment>
<evidence type="ECO:0000256" key="6">
    <source>
        <dbReference type="ARBA" id="ARBA00022927"/>
    </source>
</evidence>
<organism evidence="15 16">
    <name type="scientific">Dillenia turbinata</name>
    <dbReference type="NCBI Taxonomy" id="194707"/>
    <lineage>
        <taxon>Eukaryota</taxon>
        <taxon>Viridiplantae</taxon>
        <taxon>Streptophyta</taxon>
        <taxon>Embryophyta</taxon>
        <taxon>Tracheophyta</taxon>
        <taxon>Spermatophyta</taxon>
        <taxon>Magnoliopsida</taxon>
        <taxon>eudicotyledons</taxon>
        <taxon>Gunneridae</taxon>
        <taxon>Pentapetalae</taxon>
        <taxon>Dilleniales</taxon>
        <taxon>Dilleniaceae</taxon>
        <taxon>Dillenia</taxon>
    </lineage>
</organism>
<evidence type="ECO:0000256" key="9">
    <source>
        <dbReference type="ARBA" id="ARBA00023010"/>
    </source>
</evidence>
<dbReference type="AlphaFoldDB" id="A0AAN8U730"/>
<keyword evidence="5 14" id="KW-0812">Transmembrane</keyword>
<keyword evidence="6" id="KW-0653">Protein transport</keyword>
<proteinExistence type="inferred from homology"/>
<gene>
    <name evidence="15" type="ORF">RJ641_023486</name>
</gene>
<keyword evidence="4" id="KW-0934">Plastid</keyword>
<evidence type="ECO:0000256" key="2">
    <source>
        <dbReference type="ARBA" id="ARBA00022448"/>
    </source>
</evidence>
<comment type="caution">
    <text evidence="15">The sequence shown here is derived from an EMBL/GenBank/DDBJ whole genome shotgun (WGS) entry which is preliminary data.</text>
</comment>
<dbReference type="NCBIfam" id="TIGR01411">
    <property type="entry name" value="tatAE"/>
    <property type="match status" value="1"/>
</dbReference>
<evidence type="ECO:0000256" key="8">
    <source>
        <dbReference type="ARBA" id="ARBA00022989"/>
    </source>
</evidence>
<evidence type="ECO:0000313" key="16">
    <source>
        <dbReference type="Proteomes" id="UP001370490"/>
    </source>
</evidence>
<keyword evidence="16" id="KW-1185">Reference proteome</keyword>
<dbReference type="Pfam" id="PF02416">
    <property type="entry name" value="TatA_B_E"/>
    <property type="match status" value="1"/>
</dbReference>
<dbReference type="Gene3D" id="1.20.5.3310">
    <property type="match status" value="1"/>
</dbReference>
<feature type="transmembrane region" description="Helical" evidence="14">
    <location>
        <begin position="58"/>
        <end position="82"/>
    </location>
</feature>
<evidence type="ECO:0000256" key="5">
    <source>
        <dbReference type="ARBA" id="ARBA00022692"/>
    </source>
</evidence>
<dbReference type="FunFam" id="1.20.5.3310:FF:000003">
    <property type="entry name" value="Sec-independent protein translocase protein TATB, chloroplastic"/>
    <property type="match status" value="1"/>
</dbReference>
<dbReference type="PRINTS" id="PR01506">
    <property type="entry name" value="TATBPROTEIN"/>
</dbReference>
<keyword evidence="10" id="KW-0793">Thylakoid</keyword>
<evidence type="ECO:0000313" key="15">
    <source>
        <dbReference type="EMBL" id="KAK6911393.1"/>
    </source>
</evidence>
<dbReference type="GO" id="GO:0009535">
    <property type="term" value="C:chloroplast thylakoid membrane"/>
    <property type="evidence" value="ECO:0007669"/>
    <property type="project" value="UniProtKB-SubCell"/>
</dbReference>